<evidence type="ECO:0000313" key="4">
    <source>
        <dbReference type="EMBL" id="OGZ94066.1"/>
    </source>
</evidence>
<organism evidence="4 5">
    <name type="scientific">Candidatus Sungbacteria bacterium RIFCSPHIGHO2_01_FULL_47_32</name>
    <dbReference type="NCBI Taxonomy" id="1802264"/>
    <lineage>
        <taxon>Bacteria</taxon>
        <taxon>Candidatus Sungiibacteriota</taxon>
    </lineage>
</organism>
<dbReference type="PANTHER" id="PTHR37422">
    <property type="entry name" value="TEICHURONIC ACID BIOSYNTHESIS PROTEIN TUAE"/>
    <property type="match status" value="1"/>
</dbReference>
<dbReference type="InterPro" id="IPR051533">
    <property type="entry name" value="WaaL-like"/>
</dbReference>
<comment type="caution">
    <text evidence="4">The sequence shown here is derived from an EMBL/GenBank/DDBJ whole genome shotgun (WGS) entry which is preliminary data.</text>
</comment>
<name>A0A1G2K3S6_9BACT</name>
<evidence type="ECO:0000256" key="3">
    <source>
        <dbReference type="SAM" id="Phobius"/>
    </source>
</evidence>
<dbReference type="PANTHER" id="PTHR37422:SF13">
    <property type="entry name" value="LIPOPOLYSACCHARIDE BIOSYNTHESIS PROTEIN PA4999-RELATED"/>
    <property type="match status" value="1"/>
</dbReference>
<gene>
    <name evidence="4" type="ORF">A2633_03825</name>
</gene>
<feature type="region of interest" description="Disordered" evidence="2">
    <location>
        <begin position="821"/>
        <end position="840"/>
    </location>
</feature>
<dbReference type="PROSITE" id="PS50005">
    <property type="entry name" value="TPR"/>
    <property type="match status" value="2"/>
</dbReference>
<dbReference type="Proteomes" id="UP000177152">
    <property type="component" value="Unassembled WGS sequence"/>
</dbReference>
<evidence type="ECO:0000313" key="5">
    <source>
        <dbReference type="Proteomes" id="UP000177152"/>
    </source>
</evidence>
<reference evidence="4 5" key="1">
    <citation type="journal article" date="2016" name="Nat. Commun.">
        <title>Thousands of microbial genomes shed light on interconnected biogeochemical processes in an aquifer system.</title>
        <authorList>
            <person name="Anantharaman K."/>
            <person name="Brown C.T."/>
            <person name="Hug L.A."/>
            <person name="Sharon I."/>
            <person name="Castelle C.J."/>
            <person name="Probst A.J."/>
            <person name="Thomas B.C."/>
            <person name="Singh A."/>
            <person name="Wilkins M.J."/>
            <person name="Karaoz U."/>
            <person name="Brodie E.L."/>
            <person name="Williams K.H."/>
            <person name="Hubbard S.S."/>
            <person name="Banfield J.F."/>
        </authorList>
    </citation>
    <scope>NUCLEOTIDE SEQUENCE [LARGE SCALE GENOMIC DNA]</scope>
</reference>
<evidence type="ECO:0000256" key="1">
    <source>
        <dbReference type="PROSITE-ProRule" id="PRU00339"/>
    </source>
</evidence>
<dbReference type="Pfam" id="PF13432">
    <property type="entry name" value="TPR_16"/>
    <property type="match status" value="1"/>
</dbReference>
<dbReference type="SUPFAM" id="SSF48452">
    <property type="entry name" value="TPR-like"/>
    <property type="match status" value="1"/>
</dbReference>
<accession>A0A1G2K3S6</accession>
<dbReference type="EMBL" id="MHQC01000044">
    <property type="protein sequence ID" value="OGZ94066.1"/>
    <property type="molecule type" value="Genomic_DNA"/>
</dbReference>
<proteinExistence type="predicted"/>
<keyword evidence="3" id="KW-0472">Membrane</keyword>
<keyword evidence="3" id="KW-0812">Transmembrane</keyword>
<feature type="transmembrane region" description="Helical" evidence="3">
    <location>
        <begin position="443"/>
        <end position="460"/>
    </location>
</feature>
<feature type="transmembrane region" description="Helical" evidence="3">
    <location>
        <begin position="82"/>
        <end position="104"/>
    </location>
</feature>
<feature type="transmembrane region" description="Helical" evidence="3">
    <location>
        <begin position="116"/>
        <end position="132"/>
    </location>
</feature>
<feature type="transmembrane region" description="Helical" evidence="3">
    <location>
        <begin position="52"/>
        <end position="70"/>
    </location>
</feature>
<feature type="transmembrane region" description="Helical" evidence="3">
    <location>
        <begin position="144"/>
        <end position="166"/>
    </location>
</feature>
<feature type="transmembrane region" description="Helical" evidence="3">
    <location>
        <begin position="25"/>
        <end position="46"/>
    </location>
</feature>
<feature type="repeat" description="TPR" evidence="1">
    <location>
        <begin position="767"/>
        <end position="800"/>
    </location>
</feature>
<dbReference type="InterPro" id="IPR019734">
    <property type="entry name" value="TPR_rpt"/>
</dbReference>
<feature type="transmembrane region" description="Helical" evidence="3">
    <location>
        <begin position="215"/>
        <end position="235"/>
    </location>
</feature>
<feature type="repeat" description="TPR" evidence="1">
    <location>
        <begin position="733"/>
        <end position="766"/>
    </location>
</feature>
<feature type="transmembrane region" description="Helical" evidence="3">
    <location>
        <begin position="186"/>
        <end position="203"/>
    </location>
</feature>
<dbReference type="AlphaFoldDB" id="A0A1G2K3S6"/>
<protein>
    <submittedName>
        <fullName evidence="4">Uncharacterized protein</fullName>
    </submittedName>
</protein>
<feature type="transmembrane region" description="Helical" evidence="3">
    <location>
        <begin position="419"/>
        <end position="437"/>
    </location>
</feature>
<keyword evidence="3" id="KW-1133">Transmembrane helix</keyword>
<feature type="transmembrane region" description="Helical" evidence="3">
    <location>
        <begin position="481"/>
        <end position="503"/>
    </location>
</feature>
<dbReference type="Gene3D" id="1.25.40.10">
    <property type="entry name" value="Tetratricopeptide repeat domain"/>
    <property type="match status" value="1"/>
</dbReference>
<feature type="transmembrane region" description="Helical" evidence="3">
    <location>
        <begin position="383"/>
        <end position="407"/>
    </location>
</feature>
<keyword evidence="1" id="KW-0802">TPR repeat</keyword>
<feature type="transmembrane region" description="Helical" evidence="3">
    <location>
        <begin position="270"/>
        <end position="293"/>
    </location>
</feature>
<evidence type="ECO:0000256" key="2">
    <source>
        <dbReference type="SAM" id="MobiDB-lite"/>
    </source>
</evidence>
<sequence>MDEEMQYHSEESAVTYDWAKKIVRLAMYAVVFLAPLLFLPQALPVWFGKQTVVYMLVGLAFIGWLVDFLANGSLSYRKSFLNVMFLLLLAVLLLSTLLSGNVTQGLWGVDSTGEKFSSFLVFVLAYFLLAAVSDGKSSVTLSSLLFGSSLLLGLMTLFQMMGYKMFSGVYASTTDFNPIGTANSLAVFYGLISTVGIGVLAHFKDFKEALEHRFGSIFYWLVLAATAVMLLNLFLIVNFKAVWIGLGAAMMVLVSLSVRVSGRDSRGGGIARFGGISFYLPLIVLVLSILLYFSSFQQNFMDSMTGGAESTTRWSLRFPAEVSPSFRATFDIGRQVLSQDLFFGSGPGTFINDYSLYRDKSLNFDRIFWSVKFFHGSALAPTMLATTGLLGIIVFLLALLVAIGTILKNTLTSKSGEPLRFGIAAAVVFGVLMWFLYPPTFTTSLFVFLLIGVFAALAGPDEGGILSFGKRTVAVSSSSMMFIGSLVAIFFIVGSISGVYYSFQKYLAESYFTAGMNIINTTTDFDGAIAEFKNAYSIDPRDDKYLRLQSQVNLVKLRAVINALLSNPTQENLQLFDNTFVQSYEAARQARDLNPFEVSNWSLIGAICETVIPIPPRQRCSEKFLTDTYETAIKYDPISPQVYLDAGRGWLLAADILQVRINQSKDAEEQKKFQQDRVSALNNAITFLTKSADLKPDFASAHFLSAQVRVRQNDLKGAIKKLEDTQSVAPDDVGVLFQLGFLYYQDQDLQKAQLAFERAVQFNTNYSNARYFLGLIYDQQGNKPAALDQFLKIGVLNPDNQEVKLIVDNLSNNRPALASIVPPLPAPEKRQTPPVQDVVQ</sequence>
<dbReference type="SMART" id="SM00028">
    <property type="entry name" value="TPR"/>
    <property type="match status" value="3"/>
</dbReference>
<feature type="transmembrane region" description="Helical" evidence="3">
    <location>
        <begin position="241"/>
        <end position="258"/>
    </location>
</feature>
<dbReference type="InterPro" id="IPR011990">
    <property type="entry name" value="TPR-like_helical_dom_sf"/>
</dbReference>